<dbReference type="PIRSF" id="PIRSF038953">
    <property type="entry name" value="SigI"/>
    <property type="match status" value="1"/>
</dbReference>
<dbReference type="GO" id="GO:0006352">
    <property type="term" value="P:DNA-templated transcription initiation"/>
    <property type="evidence" value="ECO:0007669"/>
    <property type="project" value="InterPro"/>
</dbReference>
<keyword evidence="1" id="KW-0963">Cytoplasm</keyword>
<keyword evidence="3" id="KW-0238">DNA-binding</keyword>
<accession>A0A645EM76</accession>
<dbReference type="NCBIfam" id="TIGR02895">
    <property type="entry name" value="spore_sigI"/>
    <property type="match status" value="1"/>
</dbReference>
<dbReference type="SUPFAM" id="SSF88946">
    <property type="entry name" value="Sigma2 domain of RNA polymerase sigma factors"/>
    <property type="match status" value="1"/>
</dbReference>
<dbReference type="InterPro" id="IPR013325">
    <property type="entry name" value="RNA_pol_sigma_r2"/>
</dbReference>
<comment type="caution">
    <text evidence="5">The sequence shown here is derived from an EMBL/GenBank/DDBJ whole genome shotgun (WGS) entry which is preliminary data.</text>
</comment>
<dbReference type="GO" id="GO:0003700">
    <property type="term" value="F:DNA-binding transcription factor activity"/>
    <property type="evidence" value="ECO:0007669"/>
    <property type="project" value="InterPro"/>
</dbReference>
<sequence length="234" mass="27920">MNKDINQRVIEIRVNPEELNGFMEEFKPFVISTAEKTLNRYIDCKNDEEWSVALLAFNEAIQNYEIQKGSFLAFSKMVIKARLIDYYRKESKHKNMLYINKVLEDEEEIDLSEKQAIEEYQKQNLNEYRKIEIRQLTEELAKWDITFKDLVKASPKRASTRKIYNVIIKYILNDEKSLNYVLSKKTIPISDIEKNTLVPRKKIERARKYIISVVLIILGDYEYLNDYINLEEEI</sequence>
<evidence type="ECO:0000256" key="4">
    <source>
        <dbReference type="ARBA" id="ARBA00023163"/>
    </source>
</evidence>
<dbReference type="EMBL" id="VSSQ01048863">
    <property type="protein sequence ID" value="MPN02907.1"/>
    <property type="molecule type" value="Genomic_DNA"/>
</dbReference>
<evidence type="ECO:0000256" key="2">
    <source>
        <dbReference type="ARBA" id="ARBA00023015"/>
    </source>
</evidence>
<gene>
    <name evidence="5" type="primary">sigI7_5</name>
    <name evidence="5" type="ORF">SDC9_150128</name>
</gene>
<dbReference type="HAMAP" id="MF_02064">
    <property type="entry name" value="Sigma70_SigI"/>
    <property type="match status" value="1"/>
</dbReference>
<evidence type="ECO:0000256" key="1">
    <source>
        <dbReference type="ARBA" id="ARBA00022490"/>
    </source>
</evidence>
<reference evidence="5" key="1">
    <citation type="submission" date="2019-08" db="EMBL/GenBank/DDBJ databases">
        <authorList>
            <person name="Kucharzyk K."/>
            <person name="Murdoch R.W."/>
            <person name="Higgins S."/>
            <person name="Loffler F."/>
        </authorList>
    </citation>
    <scope>NUCLEOTIDE SEQUENCE</scope>
</reference>
<dbReference type="InterPro" id="IPR014244">
    <property type="entry name" value="RNA_pol_sigma-I"/>
</dbReference>
<evidence type="ECO:0000256" key="3">
    <source>
        <dbReference type="ARBA" id="ARBA00023125"/>
    </source>
</evidence>
<organism evidence="5">
    <name type="scientific">bioreactor metagenome</name>
    <dbReference type="NCBI Taxonomy" id="1076179"/>
    <lineage>
        <taxon>unclassified sequences</taxon>
        <taxon>metagenomes</taxon>
        <taxon>ecological metagenomes</taxon>
    </lineage>
</organism>
<dbReference type="AlphaFoldDB" id="A0A645EM76"/>
<proteinExistence type="inferred from homology"/>
<protein>
    <submittedName>
        <fullName evidence="5">RNA polymerase sigma factor SigI7</fullName>
    </submittedName>
</protein>
<evidence type="ECO:0000313" key="5">
    <source>
        <dbReference type="EMBL" id="MPN02907.1"/>
    </source>
</evidence>
<dbReference type="GO" id="GO:0003677">
    <property type="term" value="F:DNA binding"/>
    <property type="evidence" value="ECO:0007669"/>
    <property type="project" value="UniProtKB-KW"/>
</dbReference>
<keyword evidence="2" id="KW-0805">Transcription regulation</keyword>
<keyword evidence="4" id="KW-0804">Transcription</keyword>
<name>A0A645EM76_9ZZZZ</name>